<organism evidence="3 4">
    <name type="scientific">Streptomyces spongiae</name>
    <dbReference type="NCBI Taxonomy" id="565072"/>
    <lineage>
        <taxon>Bacteria</taxon>
        <taxon>Bacillati</taxon>
        <taxon>Actinomycetota</taxon>
        <taxon>Actinomycetes</taxon>
        <taxon>Kitasatosporales</taxon>
        <taxon>Streptomycetaceae</taxon>
        <taxon>Streptomyces</taxon>
    </lineage>
</organism>
<comment type="caution">
    <text evidence="3">The sequence shown here is derived from an EMBL/GenBank/DDBJ whole genome shotgun (WGS) entry which is preliminary data.</text>
</comment>
<feature type="signal peptide" evidence="2">
    <location>
        <begin position="1"/>
        <end position="25"/>
    </location>
</feature>
<keyword evidence="4" id="KW-1185">Reference proteome</keyword>
<evidence type="ECO:0000313" key="3">
    <source>
        <dbReference type="EMBL" id="MPY64890.1"/>
    </source>
</evidence>
<evidence type="ECO:0000256" key="1">
    <source>
        <dbReference type="SAM" id="MobiDB-lite"/>
    </source>
</evidence>
<keyword evidence="2" id="KW-0732">Signal</keyword>
<dbReference type="AlphaFoldDB" id="A0A5N8XZU3"/>
<protein>
    <recommendedName>
        <fullName evidence="5">Secreted protein</fullName>
    </recommendedName>
</protein>
<evidence type="ECO:0008006" key="5">
    <source>
        <dbReference type="Google" id="ProtNLM"/>
    </source>
</evidence>
<dbReference type="Proteomes" id="UP000400924">
    <property type="component" value="Unassembled WGS sequence"/>
</dbReference>
<dbReference type="EMBL" id="VJZC01000984">
    <property type="protein sequence ID" value="MPY64890.1"/>
    <property type="molecule type" value="Genomic_DNA"/>
</dbReference>
<proteinExistence type="predicted"/>
<accession>A0A5N8XZU3</accession>
<gene>
    <name evidence="3" type="ORF">FNH08_49425</name>
</gene>
<feature type="chain" id="PRO_5024336616" description="Secreted protein" evidence="2">
    <location>
        <begin position="26"/>
        <end position="121"/>
    </location>
</feature>
<sequence>MRLTLWSGAVVAAALTPTASPVASAAGGGLSVTPSRPVPGSDIQLRAQGCSGRTGTASSRAFVAEAVLTGKGGAGGALVGETRVRSALRPGTYRVGVTCDGVEDKVRARLTVAAKERGREG</sequence>
<feature type="region of interest" description="Disordered" evidence="1">
    <location>
        <begin position="21"/>
        <end position="41"/>
    </location>
</feature>
<name>A0A5N8XZU3_9ACTN</name>
<evidence type="ECO:0000313" key="4">
    <source>
        <dbReference type="Proteomes" id="UP000400924"/>
    </source>
</evidence>
<reference evidence="3 4" key="1">
    <citation type="submission" date="2019-07" db="EMBL/GenBank/DDBJ databases">
        <title>New species of Amycolatopsis and Streptomyces.</title>
        <authorList>
            <person name="Duangmal K."/>
            <person name="Teo W.F.A."/>
            <person name="Lipun K."/>
        </authorList>
    </citation>
    <scope>NUCLEOTIDE SEQUENCE [LARGE SCALE GENOMIC DNA]</scope>
    <source>
        <strain evidence="3 4">NBRC 106415</strain>
    </source>
</reference>
<feature type="non-terminal residue" evidence="3">
    <location>
        <position position="121"/>
    </location>
</feature>
<evidence type="ECO:0000256" key="2">
    <source>
        <dbReference type="SAM" id="SignalP"/>
    </source>
</evidence>